<keyword evidence="6" id="KW-0137">Centromere</keyword>
<dbReference type="GO" id="GO:0000070">
    <property type="term" value="P:mitotic sister chromatid segregation"/>
    <property type="evidence" value="ECO:0007669"/>
    <property type="project" value="TreeGrafter"/>
</dbReference>
<evidence type="ECO:0000256" key="6">
    <source>
        <dbReference type="ARBA" id="ARBA00023328"/>
    </source>
</evidence>
<evidence type="ECO:0000256" key="1">
    <source>
        <dbReference type="ARBA" id="ARBA00004123"/>
    </source>
</evidence>
<dbReference type="GO" id="GO:0000939">
    <property type="term" value="C:inner kinetochore"/>
    <property type="evidence" value="ECO:0007669"/>
    <property type="project" value="TreeGrafter"/>
</dbReference>
<evidence type="ECO:0000256" key="5">
    <source>
        <dbReference type="ARBA" id="ARBA00023242"/>
    </source>
</evidence>
<keyword evidence="4" id="KW-0158">Chromosome</keyword>
<dbReference type="AlphaFoldDB" id="A0AA89C0D2"/>
<feature type="region of interest" description="Disordered" evidence="7">
    <location>
        <begin position="235"/>
        <end position="261"/>
    </location>
</feature>
<dbReference type="CDD" id="cd22647">
    <property type="entry name" value="CTF3_NTD_HEAT"/>
    <property type="match status" value="1"/>
</dbReference>
<organism evidence="8 9">
    <name type="scientific">Pinctada imbricata</name>
    <name type="common">Atlantic pearl-oyster</name>
    <name type="synonym">Pinctada martensii</name>
    <dbReference type="NCBI Taxonomy" id="66713"/>
    <lineage>
        <taxon>Eukaryota</taxon>
        <taxon>Metazoa</taxon>
        <taxon>Spiralia</taxon>
        <taxon>Lophotrochozoa</taxon>
        <taxon>Mollusca</taxon>
        <taxon>Bivalvia</taxon>
        <taxon>Autobranchia</taxon>
        <taxon>Pteriomorphia</taxon>
        <taxon>Pterioida</taxon>
        <taxon>Pterioidea</taxon>
        <taxon>Pteriidae</taxon>
        <taxon>Pinctada</taxon>
    </lineage>
</organism>
<dbReference type="GO" id="GO:0005634">
    <property type="term" value="C:nucleus"/>
    <property type="evidence" value="ECO:0007669"/>
    <property type="project" value="UniProtKB-SubCell"/>
</dbReference>
<dbReference type="EMBL" id="VSWD01000008">
    <property type="protein sequence ID" value="KAK3094473.1"/>
    <property type="molecule type" value="Genomic_DNA"/>
</dbReference>
<comment type="subcellular location">
    <subcellularLocation>
        <location evidence="2">Chromosome</location>
        <location evidence="2">Centromere</location>
    </subcellularLocation>
    <subcellularLocation>
        <location evidence="1">Nucleus</location>
    </subcellularLocation>
</comment>
<evidence type="ECO:0000256" key="4">
    <source>
        <dbReference type="ARBA" id="ARBA00022454"/>
    </source>
</evidence>
<proteinExistence type="inferred from homology"/>
<protein>
    <recommendedName>
        <fullName evidence="10">Centromere protein I</fullName>
    </recommendedName>
</protein>
<comment type="caution">
    <text evidence="8">The sequence shown here is derived from an EMBL/GenBank/DDBJ whole genome shotgun (WGS) entry which is preliminary data.</text>
</comment>
<evidence type="ECO:0008006" key="10">
    <source>
        <dbReference type="Google" id="ProtNLM"/>
    </source>
</evidence>
<dbReference type="InterPro" id="IPR012485">
    <property type="entry name" value="CENP-I"/>
</dbReference>
<evidence type="ECO:0000256" key="7">
    <source>
        <dbReference type="SAM" id="MobiDB-lite"/>
    </source>
</evidence>
<evidence type="ECO:0000313" key="8">
    <source>
        <dbReference type="EMBL" id="KAK3094473.1"/>
    </source>
</evidence>
<accession>A0AA89C0D2</accession>
<evidence type="ECO:0000256" key="2">
    <source>
        <dbReference type="ARBA" id="ARBA00004584"/>
    </source>
</evidence>
<gene>
    <name evidence="8" type="ORF">FSP39_002205</name>
</gene>
<dbReference type="InterPro" id="IPR016024">
    <property type="entry name" value="ARM-type_fold"/>
</dbReference>
<evidence type="ECO:0000256" key="3">
    <source>
        <dbReference type="ARBA" id="ARBA00005470"/>
    </source>
</evidence>
<dbReference type="PANTHER" id="PTHR48208">
    <property type="entry name" value="CENTROMERE PROTEIN I"/>
    <property type="match status" value="1"/>
</dbReference>
<dbReference type="GO" id="GO:0034080">
    <property type="term" value="P:CENP-A containing chromatin assembly"/>
    <property type="evidence" value="ECO:0007669"/>
    <property type="project" value="TreeGrafter"/>
</dbReference>
<dbReference type="PANTHER" id="PTHR48208:SF2">
    <property type="entry name" value="CENTROMERE PROTEIN I"/>
    <property type="match status" value="1"/>
</dbReference>
<dbReference type="Proteomes" id="UP001186944">
    <property type="component" value="Unassembled WGS sequence"/>
</dbReference>
<keyword evidence="9" id="KW-1185">Reference proteome</keyword>
<reference evidence="8" key="1">
    <citation type="submission" date="2019-08" db="EMBL/GenBank/DDBJ databases">
        <title>The improved chromosome-level genome for the pearl oyster Pinctada fucata martensii using PacBio sequencing and Hi-C.</title>
        <authorList>
            <person name="Zheng Z."/>
        </authorList>
    </citation>
    <scope>NUCLEOTIDE SEQUENCE</scope>
    <source>
        <strain evidence="8">ZZ-2019</strain>
        <tissue evidence="8">Adductor muscle</tissue>
    </source>
</reference>
<evidence type="ECO:0000313" key="9">
    <source>
        <dbReference type="Proteomes" id="UP001186944"/>
    </source>
</evidence>
<dbReference type="SUPFAM" id="SSF48371">
    <property type="entry name" value="ARM repeat"/>
    <property type="match status" value="1"/>
</dbReference>
<sequence length="707" mass="81691">MTCFPTSASHVIKVRGNVELKLQLEKLEEYAKSNGLSAEQIEELANTAASAKHGETISSRLIRCLIPASTVPQSAIVQTISHMCTNVPSTNIQSLLVRWILLVYDYIDNKEKIHKLYGFIFYFIDNQVLLPHVCHLLYLLTRKEDVRHYRVRQLLELQTKLGPQPYLVGLLSIYKLYAPNLVTVVIPKTKRLFFPMRDRAWWSVIKTVQEHNQPMASLDTTNMAADRLKLADSSQIRGAPSTKRRKIDPVPSVQAETEPSDRGATVETAFTKLHRNEVSIIEIKDLKALLEIPEKVQFPSQAGSVLRNHLLQHVMSYTADPVIVSRFSYWLHDTLCDEMLDNTVAEEDITRIENLLEKLCSFCKFLQEGIPVVDRFLFRYLAQWNGHDFRNQLFQLISCCRMYPFEELYENLLEPLRKIFFAGSVYMKCHILLCLRELLQNYTIIELNRYKRDTLSGDHTSVELRPFTSLFEEEDCPIRPLSTIIDLIHFIDKLCAVGLQIENGHVLFMHLSLQFLEVVSRLPVDHSIPIACLPGTQLFFRPLFCSVALGPDRICKVLSNYKESFSQYKLLFKARKDETMDKNFYVAVETCNKLIRCVADSLWTGKAFKNIDEKSCFTFLPKHYDAKFDDVSKMFCVYLHQAYLGFAWKFLKETQPEENIGHPFGIKGHRDMFLKFLEREHLTGIQSFVSSFINRRVSQSTTQNLLS</sequence>
<keyword evidence="5" id="KW-0539">Nucleus</keyword>
<comment type="similarity">
    <text evidence="3">Belongs to the CENP-I/CTF3 family.</text>
</comment>
<dbReference type="Pfam" id="PF07778">
    <property type="entry name" value="CENP-I"/>
    <property type="match status" value="1"/>
</dbReference>
<name>A0AA89C0D2_PINIB</name>